<dbReference type="Gene3D" id="1.10.1760.20">
    <property type="match status" value="1"/>
</dbReference>
<dbReference type="RefSeq" id="WP_138156836.1">
    <property type="nucleotide sequence ID" value="NZ_CP039381.1"/>
</dbReference>
<dbReference type="Proteomes" id="UP000301475">
    <property type="component" value="Chromosome"/>
</dbReference>
<feature type="transmembrane region" description="Helical" evidence="1">
    <location>
        <begin position="118"/>
        <end position="144"/>
    </location>
</feature>
<feature type="transmembrane region" description="Helical" evidence="1">
    <location>
        <begin position="164"/>
        <end position="183"/>
    </location>
</feature>
<dbReference type="GO" id="GO:0015234">
    <property type="term" value="F:thiamine transmembrane transporter activity"/>
    <property type="evidence" value="ECO:0007669"/>
    <property type="project" value="InterPro"/>
</dbReference>
<name>A0A4P8XUP8_9FIRM</name>
<keyword evidence="1" id="KW-0812">Transmembrane</keyword>
<feature type="transmembrane region" description="Helical" evidence="1">
    <location>
        <begin position="58"/>
        <end position="77"/>
    </location>
</feature>
<dbReference type="OrthoDB" id="9795813at2"/>
<evidence type="ECO:0000313" key="2">
    <source>
        <dbReference type="EMBL" id="QCT06771.1"/>
    </source>
</evidence>
<protein>
    <submittedName>
        <fullName evidence="2">Energy-coupled thiamine transporter ThiT</fullName>
    </submittedName>
</protein>
<dbReference type="InterPro" id="IPR012651">
    <property type="entry name" value="Thia_Transptr_ThiT"/>
</dbReference>
<gene>
    <name evidence="2" type="primary">thiT</name>
    <name evidence="2" type="ORF">E5Z56_05075</name>
</gene>
<feature type="transmembrane region" description="Helical" evidence="1">
    <location>
        <begin position="33"/>
        <end position="51"/>
    </location>
</feature>
<evidence type="ECO:0000256" key="1">
    <source>
        <dbReference type="SAM" id="Phobius"/>
    </source>
</evidence>
<reference evidence="2 3" key="1">
    <citation type="submission" date="2019-04" db="EMBL/GenBank/DDBJ databases">
        <authorList>
            <person name="Embree M."/>
            <person name="Gaffney J.R."/>
        </authorList>
    </citation>
    <scope>NUCLEOTIDE SEQUENCE [LARGE SCALE GENOMIC DNA]</scope>
    <source>
        <strain evidence="2 3">JE7A12</strain>
    </source>
</reference>
<dbReference type="Pfam" id="PF09515">
    <property type="entry name" value="Thia_YuaJ"/>
    <property type="match status" value="1"/>
</dbReference>
<keyword evidence="1" id="KW-1133">Transmembrane helix</keyword>
<organism evidence="2 3">
    <name type="scientific">Ruminococcus bovis</name>
    <dbReference type="NCBI Taxonomy" id="2564099"/>
    <lineage>
        <taxon>Bacteria</taxon>
        <taxon>Bacillati</taxon>
        <taxon>Bacillota</taxon>
        <taxon>Clostridia</taxon>
        <taxon>Eubacteriales</taxon>
        <taxon>Oscillospiraceae</taxon>
        <taxon>Ruminococcus</taxon>
    </lineage>
</organism>
<keyword evidence="3" id="KW-1185">Reference proteome</keyword>
<dbReference type="GO" id="GO:0005886">
    <property type="term" value="C:plasma membrane"/>
    <property type="evidence" value="ECO:0007669"/>
    <property type="project" value="InterPro"/>
</dbReference>
<feature type="transmembrane region" description="Helical" evidence="1">
    <location>
        <begin position="83"/>
        <end position="106"/>
    </location>
</feature>
<evidence type="ECO:0000313" key="3">
    <source>
        <dbReference type="Proteomes" id="UP000301475"/>
    </source>
</evidence>
<feature type="transmembrane region" description="Helical" evidence="1">
    <location>
        <begin position="7"/>
        <end position="27"/>
    </location>
</feature>
<dbReference type="NCBIfam" id="TIGR02357">
    <property type="entry name" value="ECF_ThiT_YuaJ"/>
    <property type="match status" value="1"/>
</dbReference>
<keyword evidence="1" id="KW-0472">Membrane</keyword>
<dbReference type="AlphaFoldDB" id="A0A4P8XUP8"/>
<dbReference type="EMBL" id="CP039381">
    <property type="protein sequence ID" value="QCT06771.1"/>
    <property type="molecule type" value="Genomic_DNA"/>
</dbReference>
<proteinExistence type="predicted"/>
<sequence length="194" mass="21651">MEMRKKTILRLCESAIMIALATVLSMIKFANLPFGGSVTLCSMLPLVLIAYRYKWKWGVLTGVVYGLVQMVLGANNLSYGTSALAVILIIMFDYLVAFGVIGFAGIFRDKFHNQPLEIALGSFLACALRYICHFISGWAVWYIWAPEGQPAWLYSVTYNATYMIPETIVTIVVGVLVALFLDFRKDTVSVLKRA</sequence>
<dbReference type="KEGG" id="ruj:E5Z56_05075"/>
<accession>A0A4P8XUP8</accession>